<evidence type="ECO:0000313" key="3">
    <source>
        <dbReference type="Proteomes" id="UP000256379"/>
    </source>
</evidence>
<keyword evidence="3" id="KW-1185">Reference proteome</keyword>
<evidence type="ECO:0000256" key="1">
    <source>
        <dbReference type="SAM" id="Phobius"/>
    </source>
</evidence>
<evidence type="ECO:0000313" key="2">
    <source>
        <dbReference type="EMBL" id="RDU60382.1"/>
    </source>
</evidence>
<name>A0A3D8I5G5_9HELI</name>
<proteinExistence type="predicted"/>
<organism evidence="2 3">
    <name type="scientific">Helicobacter didelphidarum</name>
    <dbReference type="NCBI Taxonomy" id="2040648"/>
    <lineage>
        <taxon>Bacteria</taxon>
        <taxon>Pseudomonadati</taxon>
        <taxon>Campylobacterota</taxon>
        <taxon>Epsilonproteobacteria</taxon>
        <taxon>Campylobacterales</taxon>
        <taxon>Helicobacteraceae</taxon>
        <taxon>Helicobacter</taxon>
    </lineage>
</organism>
<dbReference type="RefSeq" id="WP_115543968.1">
    <property type="nucleotide sequence ID" value="NZ_NXLQ01000092.1"/>
</dbReference>
<feature type="transmembrane region" description="Helical" evidence="1">
    <location>
        <begin position="20"/>
        <end position="41"/>
    </location>
</feature>
<accession>A0A3D8I5G5</accession>
<dbReference type="AlphaFoldDB" id="A0A3D8I5G5"/>
<keyword evidence="1" id="KW-1133">Transmembrane helix</keyword>
<comment type="caution">
    <text evidence="2">The sequence shown here is derived from an EMBL/GenBank/DDBJ whole genome shotgun (WGS) entry which is preliminary data.</text>
</comment>
<keyword evidence="1" id="KW-0472">Membrane</keyword>
<protein>
    <submittedName>
        <fullName evidence="2">Uncharacterized protein</fullName>
    </submittedName>
</protein>
<dbReference type="EMBL" id="NXLQ01000092">
    <property type="protein sequence ID" value="RDU60382.1"/>
    <property type="molecule type" value="Genomic_DNA"/>
</dbReference>
<dbReference type="Proteomes" id="UP000256379">
    <property type="component" value="Unassembled WGS sequence"/>
</dbReference>
<keyword evidence="1" id="KW-0812">Transmembrane</keyword>
<sequence>MTKENLLLKLKEIFTIKRILISLVSLFFILFFVGGCSFRLMDWQYYKFVKLCKKPNKAIIYNKNIYDLYIKADKQINFYQGEKFYDKNTNQTFYVDSFLLKGRYVNEISSSLSESRNIVYYNKQPFYEYSSYWYKETGLFLSGDEGAGFIWKNNRTLYCKENIIEVRR</sequence>
<gene>
    <name evidence="2" type="ORF">CQA53_10945</name>
</gene>
<reference evidence="2 3" key="1">
    <citation type="submission" date="2018-04" db="EMBL/GenBank/DDBJ databases">
        <title>Novel Campyloabacter and Helicobacter Species and Strains.</title>
        <authorList>
            <person name="Mannion A.J."/>
            <person name="Shen Z."/>
            <person name="Fox J.G."/>
        </authorList>
    </citation>
    <scope>NUCLEOTIDE SEQUENCE [LARGE SCALE GENOMIC DNA]</scope>
    <source>
        <strain evidence="2 3">MIT 17-337</strain>
    </source>
</reference>
<dbReference type="OrthoDB" id="5326079at2"/>